<dbReference type="Pfam" id="PF00294">
    <property type="entry name" value="PfkB"/>
    <property type="match status" value="1"/>
</dbReference>
<accession>A0A813DU39</accession>
<evidence type="ECO:0000259" key="4">
    <source>
        <dbReference type="Pfam" id="PF00294"/>
    </source>
</evidence>
<keyword evidence="6" id="KW-1185">Reference proteome</keyword>
<dbReference type="InterPro" id="IPR002173">
    <property type="entry name" value="Carboh/pur_kinase_PfkB_CS"/>
</dbReference>
<keyword evidence="3" id="KW-0418">Kinase</keyword>
<dbReference type="InterPro" id="IPR052700">
    <property type="entry name" value="Carb_kinase_PfkB-like"/>
</dbReference>
<evidence type="ECO:0000313" key="5">
    <source>
        <dbReference type="EMBL" id="CAE8588941.1"/>
    </source>
</evidence>
<keyword evidence="2" id="KW-0808">Transferase</keyword>
<dbReference type="Proteomes" id="UP000654075">
    <property type="component" value="Unassembled WGS sequence"/>
</dbReference>
<sequence length="541" mass="57679">MQHVPLRMGAPPVHHFGRGPQSAIPAFAAVSGPMLLLTAFTRVLAKDTGEVLCLVTGDGERTFAYRSGASSSLTVSALSGKLQEAAADQGGQLDLVYFDVYTLLCPGQLTEDGMREAQLWAILRSGRCNAITLNEAEALALCGEVGVREACVTLAQCCDLVVLTLGAKGLWVAFGRGAEPVFYGVVPVRQTVDSTGAGDFFAGGFLAAWLQDLEVADCVRWGAAAAAAVLGSLGANLSPEGWENLRDSCLSKPTHADCSRGLPPQFAFAEPDGLVPSSPDLALVMAFLGSSTDYVAVGVPSSEGLPQVIGLDEALNLGLPPTSWQPWLWSEKVADEIGGSPPGRLPEAWKELHGKTWAAECHTAWQQSHADQCTELIAAMAGRAQTDTNHPMQAEEDVPGSLPCRTRQEVLSYVESLWSQGWQGAFVKAELGWAGRGNRRLRKGDSPGARHKFEGWVERQLDLGPVLVEPEFNRVLDFSVQLEIGGSSTSRSVETKARHCFLTDGRGIYRGTALAEDRLLTAWSGILGAQRSPGASVADRE</sequence>
<gene>
    <name evidence="5" type="ORF">PGLA1383_LOCUS7722</name>
</gene>
<dbReference type="PANTHER" id="PTHR43320">
    <property type="entry name" value="SUGAR KINASE"/>
    <property type="match status" value="1"/>
</dbReference>
<feature type="non-terminal residue" evidence="5">
    <location>
        <position position="1"/>
    </location>
</feature>
<dbReference type="EMBL" id="CAJNNV010003399">
    <property type="protein sequence ID" value="CAE8588941.1"/>
    <property type="molecule type" value="Genomic_DNA"/>
</dbReference>
<dbReference type="GO" id="GO:0016301">
    <property type="term" value="F:kinase activity"/>
    <property type="evidence" value="ECO:0007669"/>
    <property type="project" value="UniProtKB-KW"/>
</dbReference>
<organism evidence="5 6">
    <name type="scientific">Polarella glacialis</name>
    <name type="common">Dinoflagellate</name>
    <dbReference type="NCBI Taxonomy" id="89957"/>
    <lineage>
        <taxon>Eukaryota</taxon>
        <taxon>Sar</taxon>
        <taxon>Alveolata</taxon>
        <taxon>Dinophyceae</taxon>
        <taxon>Suessiales</taxon>
        <taxon>Suessiaceae</taxon>
        <taxon>Polarella</taxon>
    </lineage>
</organism>
<comment type="similarity">
    <text evidence="1">Belongs to the carbohydrate kinase PfkB family.</text>
</comment>
<protein>
    <recommendedName>
        <fullName evidence="4">Carbohydrate kinase PfkB domain-containing protein</fullName>
    </recommendedName>
</protein>
<reference evidence="5" key="1">
    <citation type="submission" date="2021-02" db="EMBL/GenBank/DDBJ databases">
        <authorList>
            <person name="Dougan E. K."/>
            <person name="Rhodes N."/>
            <person name="Thang M."/>
            <person name="Chan C."/>
        </authorList>
    </citation>
    <scope>NUCLEOTIDE SEQUENCE</scope>
</reference>
<dbReference type="PANTHER" id="PTHR43320:SF3">
    <property type="entry name" value="CARBOHYDRATE KINASE PFKB DOMAIN-CONTAINING PROTEIN"/>
    <property type="match status" value="1"/>
</dbReference>
<evidence type="ECO:0000313" key="6">
    <source>
        <dbReference type="Proteomes" id="UP000654075"/>
    </source>
</evidence>
<name>A0A813DU39_POLGL</name>
<evidence type="ECO:0000256" key="2">
    <source>
        <dbReference type="ARBA" id="ARBA00022679"/>
    </source>
</evidence>
<dbReference type="PROSITE" id="PS00584">
    <property type="entry name" value="PFKB_KINASES_2"/>
    <property type="match status" value="1"/>
</dbReference>
<proteinExistence type="inferred from homology"/>
<comment type="caution">
    <text evidence="5">The sequence shown here is derived from an EMBL/GenBank/DDBJ whole genome shotgun (WGS) entry which is preliminary data.</text>
</comment>
<feature type="domain" description="Carbohydrate kinase PfkB" evidence="4">
    <location>
        <begin position="46"/>
        <end position="238"/>
    </location>
</feature>
<evidence type="ECO:0000256" key="1">
    <source>
        <dbReference type="ARBA" id="ARBA00010688"/>
    </source>
</evidence>
<dbReference type="AlphaFoldDB" id="A0A813DU39"/>
<dbReference type="OrthoDB" id="415590at2759"/>
<dbReference type="SUPFAM" id="SSF53613">
    <property type="entry name" value="Ribokinase-like"/>
    <property type="match status" value="1"/>
</dbReference>
<dbReference type="InterPro" id="IPR029056">
    <property type="entry name" value="Ribokinase-like"/>
</dbReference>
<dbReference type="Gene3D" id="3.40.1190.20">
    <property type="match status" value="1"/>
</dbReference>
<dbReference type="InterPro" id="IPR011611">
    <property type="entry name" value="PfkB_dom"/>
</dbReference>
<evidence type="ECO:0000256" key="3">
    <source>
        <dbReference type="ARBA" id="ARBA00022777"/>
    </source>
</evidence>